<protein>
    <submittedName>
        <fullName evidence="1">Choice-of-anchor L domain-containing protein</fullName>
    </submittedName>
</protein>
<evidence type="ECO:0000313" key="2">
    <source>
        <dbReference type="Proteomes" id="UP001257277"/>
    </source>
</evidence>
<organism evidence="1 2">
    <name type="scientific">Asprobacillus argus</name>
    <dbReference type="NCBI Taxonomy" id="3076534"/>
    <lineage>
        <taxon>Bacteria</taxon>
        <taxon>Pseudomonadati</taxon>
        <taxon>Bacteroidota</taxon>
        <taxon>Flavobacteriia</taxon>
        <taxon>Flavobacteriales</taxon>
        <taxon>Flavobacteriaceae</taxon>
        <taxon>Asprobacillus</taxon>
    </lineage>
</organism>
<dbReference type="Proteomes" id="UP001257277">
    <property type="component" value="Unassembled WGS sequence"/>
</dbReference>
<name>A0ABU3LDV3_9FLAO</name>
<gene>
    <name evidence="1" type="ORF">RQM59_05785</name>
</gene>
<dbReference type="InterPro" id="IPR013783">
    <property type="entry name" value="Ig-like_fold"/>
</dbReference>
<sequence>MILLSLTHDDLFAQTVSVDVSNTPEQLVDRLMDGSCSIRSNQRISSPQSVGYFTSNNSNFPIQEGIIIRNGNVLLSQGPYTGQGLSSELSNNGDSDLQEISNNSGQISTIVDVGFLEFDFTANGNNFSFNFLFASNEYGEWQCGFSDVFAFLLTDLTTGETINLAVVPGTETPISVKDIRDSAYNSSCNSVNEDLFSTYNAANPSSSVLNMRGYTVVMNASAAVTPGNSYRIKLAIGDYNDSDFDSAVFIEAGSFSSFVSLGEDQTICGNDAVTLDTGISDMINYSFAWSKDGAPIVGESDPSITVNGTGVYGVLVTTNNGCVLSDEIIISDLQIGTPIDLNECDNGADTFFDLTVNDEGALGVNRDQYEAVFYSSQSNVTNNISIPIDELSNYQSSGNQTIYLRFRDRDSNVFCPTLLDFNLRVTSFDVGEPNDFSICENIATIDIPNTVENQILNGLDPAEFTVSYYNSLVDATNAENEIQSPSNFSVPSINSTFWARMSNNALGCFDIVDFNVDINILPNIDILPDITVCDSFALPALTEGNYFSGPEGTGTSFNAGDVISGSIRMYIYNTNANGCSVESSFRISVLQSYSIETDYCSEFVVPAAPFGNFYTASNGPNGTGTILDVGTILTTDQRIYYYAEFAGNFCTDKPFDIVIHTPPPVDTHPDITSCTNYTLPPLTHGNYYTGQNGTGLALFAGDMLDSSFSYVYIYNNDGMCSSETRFLTVIIDPSDFPDVNACGTYTIPQIASGVGGYFTEPGGNGTELSVGTILNTSQEIYYYVETTDANNCTTDLSFNVTINPIPPISDNLTDVVTCINTPYQLPSIQSGRYFTEPNGQGTLLHAGDTISTSQTIYIYNSNGFCSSEHSFEVEIRPLPPIDNFTDIFVCEPYILPELSVGSYYTEPNAQGTQLNSGDVITTTQTIYIYEEYSDLTTCASENVFTVNVLGITVDPLEDVNVCDSYVLPTLTVGDYYTEPFGQGTQLVQGDVITATQTLYIYAENGDRFTCFDNHEFTVTVSSTPLIQNFQNQESCGTYTLPTINTSNLMVTYYRQPDGVNLINPADYTLTEPGIYTIHARSQDPNNGACYVDEVFSVTVHPLQELRIEDAIICVDADSGLTIQSATLESNLDPSIYEVNWYLNSTLMGTGSSYDATEVGTYTVETTKLVPDVGSDCNYGPTQVEVRASSPQAKITFLTEPFDPQTNIRVDFIDPGLGNYEYQLNNGPFQTSNIFLNIPFGDHIVTIRDLSNLCGDMQLTFTSISHPSFFTPNGDGINDTWNIPDLSNMSDVTIKIFDRYGKFIKEITPSGEGWNGMSNSGDELPSNSYWFKVDFVFEGVQKTYASYFALKRG</sequence>
<dbReference type="InterPro" id="IPR049804">
    <property type="entry name" value="Choice_anch_L"/>
</dbReference>
<keyword evidence="2" id="KW-1185">Reference proteome</keyword>
<dbReference type="Pfam" id="PF13585">
    <property type="entry name" value="CHU_C"/>
    <property type="match status" value="1"/>
</dbReference>
<dbReference type="NCBIfam" id="NF038133">
    <property type="entry name" value="choice_anch_L"/>
    <property type="match status" value="1"/>
</dbReference>
<evidence type="ECO:0000313" key="1">
    <source>
        <dbReference type="EMBL" id="MDT7831881.1"/>
    </source>
</evidence>
<dbReference type="EMBL" id="JAVTTO010000002">
    <property type="protein sequence ID" value="MDT7831881.1"/>
    <property type="molecule type" value="Genomic_DNA"/>
</dbReference>
<reference evidence="1 2" key="1">
    <citation type="submission" date="2023-09" db="EMBL/GenBank/DDBJ databases">
        <title>Novel taxa isolated from Blanes Bay.</title>
        <authorList>
            <person name="Rey-Velasco X."/>
            <person name="Lucena T."/>
        </authorList>
    </citation>
    <scope>NUCLEOTIDE SEQUENCE [LARGE SCALE GENOMIC DNA]</scope>
    <source>
        <strain evidence="1 2">S356</strain>
    </source>
</reference>
<dbReference type="NCBIfam" id="TIGR04131">
    <property type="entry name" value="Bac_Flav_CTERM"/>
    <property type="match status" value="1"/>
</dbReference>
<accession>A0ABU3LDV3</accession>
<comment type="caution">
    <text evidence="1">The sequence shown here is derived from an EMBL/GenBank/DDBJ whole genome shotgun (WGS) entry which is preliminary data.</text>
</comment>
<dbReference type="Gene3D" id="2.60.40.10">
    <property type="entry name" value="Immunoglobulins"/>
    <property type="match status" value="1"/>
</dbReference>
<dbReference type="InterPro" id="IPR026341">
    <property type="entry name" value="T9SS_type_B"/>
</dbReference>
<proteinExistence type="predicted"/>